<dbReference type="GO" id="GO:0003677">
    <property type="term" value="F:DNA binding"/>
    <property type="evidence" value="ECO:0007669"/>
    <property type="project" value="InterPro"/>
</dbReference>
<comment type="caution">
    <text evidence="2">The sequence shown here is derived from an EMBL/GenBank/DDBJ whole genome shotgun (WGS) entry which is preliminary data.</text>
</comment>
<dbReference type="Proteomes" id="UP000310477">
    <property type="component" value="Unassembled WGS sequence"/>
</dbReference>
<evidence type="ECO:0000313" key="8">
    <source>
        <dbReference type="EMBL" id="TKB96673.1"/>
    </source>
</evidence>
<dbReference type="EMBL" id="SWBO01000013">
    <property type="protein sequence ID" value="TKB97263.1"/>
    <property type="molecule type" value="Genomic_DNA"/>
</dbReference>
<feature type="non-terminal residue" evidence="2">
    <location>
        <position position="46"/>
    </location>
</feature>
<evidence type="ECO:0000313" key="2">
    <source>
        <dbReference type="EMBL" id="TKB96152.1"/>
    </source>
</evidence>
<dbReference type="EMBL" id="SWBO01000022">
    <property type="protein sequence ID" value="TKB96161.1"/>
    <property type="molecule type" value="Genomic_DNA"/>
</dbReference>
<dbReference type="Gene3D" id="1.10.10.10">
    <property type="entry name" value="Winged helix-like DNA-binding domain superfamily/Winged helix DNA-binding domain"/>
    <property type="match status" value="1"/>
</dbReference>
<dbReference type="EMBL" id="SWBO01000017">
    <property type="protein sequence ID" value="TKB96528.1"/>
    <property type="molecule type" value="Genomic_DNA"/>
</dbReference>
<dbReference type="EMBL" id="SWBO01000022">
    <property type="protein sequence ID" value="TKB96152.1"/>
    <property type="molecule type" value="Genomic_DNA"/>
</dbReference>
<proteinExistence type="predicted"/>
<keyword evidence="10" id="KW-1185">Reference proteome</keyword>
<dbReference type="EMBL" id="SWBO01000015">
    <property type="protein sequence ID" value="TKB96673.1"/>
    <property type="molecule type" value="Genomic_DNA"/>
</dbReference>
<evidence type="ECO:0000313" key="6">
    <source>
        <dbReference type="EMBL" id="TKB96459.1"/>
    </source>
</evidence>
<reference evidence="2 10" key="1">
    <citation type="submission" date="2019-04" db="EMBL/GenBank/DDBJ databases">
        <title>Pedobacter sp. AR-2-6 sp. nov., isolated from Arctic soil.</title>
        <authorList>
            <person name="Dahal R.H."/>
            <person name="Kim D.-U."/>
        </authorList>
    </citation>
    <scope>NUCLEOTIDE SEQUENCE [LARGE SCALE GENOMIC DNA]</scope>
    <source>
        <strain evidence="2 10">AR-2-6</strain>
    </source>
</reference>
<dbReference type="InterPro" id="IPR006120">
    <property type="entry name" value="Resolvase_HTH_dom"/>
</dbReference>
<dbReference type="GO" id="GO:0000150">
    <property type="term" value="F:DNA strand exchange activity"/>
    <property type="evidence" value="ECO:0007669"/>
    <property type="project" value="InterPro"/>
</dbReference>
<evidence type="ECO:0000259" key="1">
    <source>
        <dbReference type="Pfam" id="PF02796"/>
    </source>
</evidence>
<dbReference type="AlphaFoldDB" id="A0A4U1BXQ9"/>
<dbReference type="Pfam" id="PF02796">
    <property type="entry name" value="HTH_7"/>
    <property type="match status" value="1"/>
</dbReference>
<dbReference type="EMBL" id="SWBO01000019">
    <property type="protein sequence ID" value="TKB96459.1"/>
    <property type="molecule type" value="Genomic_DNA"/>
</dbReference>
<evidence type="ECO:0000313" key="10">
    <source>
        <dbReference type="Proteomes" id="UP000310477"/>
    </source>
</evidence>
<evidence type="ECO:0000313" key="3">
    <source>
        <dbReference type="EMBL" id="TKB96161.1"/>
    </source>
</evidence>
<dbReference type="SUPFAM" id="SSF46689">
    <property type="entry name" value="Homeodomain-like"/>
    <property type="match status" value="1"/>
</dbReference>
<dbReference type="RefSeq" id="WP_169305084.1">
    <property type="nucleotide sequence ID" value="NZ_SWBO01000017.1"/>
</dbReference>
<sequence length="46" mass="5163">MANSTISMSKIRQILRMYSQGRSKLSIATHTGVSRNTVKNYINAFS</sequence>
<evidence type="ECO:0000313" key="5">
    <source>
        <dbReference type="EMBL" id="TKB96428.1"/>
    </source>
</evidence>
<dbReference type="InterPro" id="IPR009057">
    <property type="entry name" value="Homeodomain-like_sf"/>
</dbReference>
<gene>
    <name evidence="9" type="ORF">FA045_17050</name>
    <name evidence="8" type="ORF">FA045_17650</name>
    <name evidence="7" type="ORF">FA045_17865</name>
    <name evidence="6" type="ORF">FA045_18400</name>
    <name evidence="5" type="ORF">FA045_18530</name>
    <name evidence="4" type="ORF">FA045_18535</name>
    <name evidence="2" type="ORF">FA045_18595</name>
    <name evidence="3" type="ORF">FA045_18640</name>
</gene>
<evidence type="ECO:0000313" key="9">
    <source>
        <dbReference type="EMBL" id="TKB97263.1"/>
    </source>
</evidence>
<evidence type="ECO:0000313" key="7">
    <source>
        <dbReference type="EMBL" id="TKB96528.1"/>
    </source>
</evidence>
<feature type="domain" description="Resolvase HTH" evidence="1">
    <location>
        <begin position="4"/>
        <end position="44"/>
    </location>
</feature>
<dbReference type="EMBL" id="SWBO01000021">
    <property type="protein sequence ID" value="TKB96173.1"/>
    <property type="molecule type" value="Genomic_DNA"/>
</dbReference>
<name>A0A4U1BXQ9_9SPHI</name>
<protein>
    <submittedName>
        <fullName evidence="2">IS1595 family transposase</fullName>
    </submittedName>
</protein>
<dbReference type="EMBL" id="SWBO01000020">
    <property type="protein sequence ID" value="TKB96428.1"/>
    <property type="molecule type" value="Genomic_DNA"/>
</dbReference>
<dbReference type="InterPro" id="IPR036388">
    <property type="entry name" value="WH-like_DNA-bd_sf"/>
</dbReference>
<accession>A0A4U1BXQ9</accession>
<organism evidence="2 10">
    <name type="scientific">Pedobacter cryotolerans</name>
    <dbReference type="NCBI Taxonomy" id="2571270"/>
    <lineage>
        <taxon>Bacteria</taxon>
        <taxon>Pseudomonadati</taxon>
        <taxon>Bacteroidota</taxon>
        <taxon>Sphingobacteriia</taxon>
        <taxon>Sphingobacteriales</taxon>
        <taxon>Sphingobacteriaceae</taxon>
        <taxon>Pedobacter</taxon>
    </lineage>
</organism>
<evidence type="ECO:0000313" key="4">
    <source>
        <dbReference type="EMBL" id="TKB96173.1"/>
    </source>
</evidence>